<evidence type="ECO:0000256" key="4">
    <source>
        <dbReference type="ARBA" id="ARBA00022597"/>
    </source>
</evidence>
<dbReference type="InterPro" id="IPR003352">
    <property type="entry name" value="PTS_EIIC"/>
</dbReference>
<dbReference type="PANTHER" id="PTHR33989:SF4">
    <property type="entry name" value="PTS SYSTEM N,N'-DIACETYLCHITOBIOSE-SPECIFIC EIIC COMPONENT"/>
    <property type="match status" value="1"/>
</dbReference>
<dbReference type="AlphaFoldDB" id="A0A2V3YFV5"/>
<feature type="domain" description="PTS EIIC type-3" evidence="10">
    <location>
        <begin position="7"/>
        <end position="420"/>
    </location>
</feature>
<evidence type="ECO:0000256" key="8">
    <source>
        <dbReference type="PIRNR" id="PIRNR006351"/>
    </source>
</evidence>
<dbReference type="PANTHER" id="PTHR33989">
    <property type="match status" value="1"/>
</dbReference>
<evidence type="ECO:0000256" key="9">
    <source>
        <dbReference type="SAM" id="Phobius"/>
    </source>
</evidence>
<keyword evidence="12" id="KW-1185">Reference proteome</keyword>
<keyword evidence="4 8" id="KW-0762">Sugar transport</keyword>
<dbReference type="Pfam" id="PF02378">
    <property type="entry name" value="PTS_EIIC"/>
    <property type="match status" value="1"/>
</dbReference>
<dbReference type="Proteomes" id="UP000248057">
    <property type="component" value="Unassembled WGS sequence"/>
</dbReference>
<feature type="transmembrane region" description="Helical" evidence="9">
    <location>
        <begin position="188"/>
        <end position="216"/>
    </location>
</feature>
<comment type="function">
    <text evidence="8">The phosphoenolpyruvate-dependent sugar phosphotransferase system (PTS), a major carbohydrate active -transport system, catalyzes the phosphorylation of incoming sugar substrates concomitant with their translocation across the cell membrane.</text>
</comment>
<proteinExistence type="predicted"/>
<dbReference type="InterPro" id="IPR004501">
    <property type="entry name" value="PTS_EIIC_3"/>
</dbReference>
<feature type="transmembrane region" description="Helical" evidence="9">
    <location>
        <begin position="291"/>
        <end position="315"/>
    </location>
</feature>
<dbReference type="InterPro" id="IPR051088">
    <property type="entry name" value="PTS_Sugar-EIIC/EIIB"/>
</dbReference>
<keyword evidence="6 9" id="KW-1133">Transmembrane helix</keyword>
<feature type="transmembrane region" description="Helical" evidence="9">
    <location>
        <begin position="389"/>
        <end position="417"/>
    </location>
</feature>
<evidence type="ECO:0000256" key="1">
    <source>
        <dbReference type="ARBA" id="ARBA00004651"/>
    </source>
</evidence>
<keyword evidence="3 8" id="KW-1003">Cell membrane</keyword>
<evidence type="ECO:0000256" key="3">
    <source>
        <dbReference type="ARBA" id="ARBA00022475"/>
    </source>
</evidence>
<dbReference type="GO" id="GO:0009401">
    <property type="term" value="P:phosphoenolpyruvate-dependent sugar phosphotransferase system"/>
    <property type="evidence" value="ECO:0007669"/>
    <property type="project" value="InterPro"/>
</dbReference>
<evidence type="ECO:0000256" key="7">
    <source>
        <dbReference type="ARBA" id="ARBA00023136"/>
    </source>
</evidence>
<evidence type="ECO:0000313" key="11">
    <source>
        <dbReference type="EMBL" id="PXX51933.1"/>
    </source>
</evidence>
<feature type="transmembrane region" description="Helical" evidence="9">
    <location>
        <begin position="148"/>
        <end position="167"/>
    </location>
</feature>
<evidence type="ECO:0000259" key="10">
    <source>
        <dbReference type="PROSITE" id="PS51105"/>
    </source>
</evidence>
<gene>
    <name evidence="11" type="ORF">DFR60_10816</name>
</gene>
<evidence type="ECO:0000256" key="6">
    <source>
        <dbReference type="ARBA" id="ARBA00022989"/>
    </source>
</evidence>
<organism evidence="11 12">
    <name type="scientific">Hungatella effluvii</name>
    <dbReference type="NCBI Taxonomy" id="1096246"/>
    <lineage>
        <taxon>Bacteria</taxon>
        <taxon>Bacillati</taxon>
        <taxon>Bacillota</taxon>
        <taxon>Clostridia</taxon>
        <taxon>Lachnospirales</taxon>
        <taxon>Lachnospiraceae</taxon>
        <taxon>Hungatella</taxon>
    </lineage>
</organism>
<sequence length="435" mass="46783">MGFMDTFTEKLSDIAVVFDNNKHLNVIKNTFMASMGFIIVGSFATLFNTILCSPATGLAKFPALAWLQGLSPMFSSINYVTMNLMAVFIATIMGFLYGKQNKVNQITNALLCVVTYLSVSPLTGSLKVDETVHTVKNVLPAVSTNSEALFTAIIVSILASELFFQLGKIDKIKIKMPAQVPKNIANTFNDLIPITIVIFAIAIIGHIILSFSGMYLTQIIYKVIQIPLQQVINTPFGVVAMTFTSLLFWCIGIHGNQLIAPLRSPLTAAALATNVALVEAGQLATEPFTGALWVVFITMTGSGITMSLILSILAFSKREDYRAIAKVSLVPGIFGVNEPIIFGLPIVLNPIMCVPFVLSGCAAAAISFSACSSGLLVCNSVATPWGLPLFINALVAYGTWRAILVQLIILTVCFVIYTPFVKAANKELEKQCGGA</sequence>
<keyword evidence="2 8" id="KW-0813">Transport</keyword>
<keyword evidence="7 8" id="KW-0472">Membrane</keyword>
<dbReference type="GO" id="GO:0005886">
    <property type="term" value="C:plasma membrane"/>
    <property type="evidence" value="ECO:0007669"/>
    <property type="project" value="UniProtKB-SubCell"/>
</dbReference>
<dbReference type="GO" id="GO:0008982">
    <property type="term" value="F:protein-N(PI)-phosphohistidine-sugar phosphotransferase activity"/>
    <property type="evidence" value="ECO:0007669"/>
    <property type="project" value="UniProtKB-UniRule"/>
</dbReference>
<feature type="transmembrane region" description="Helical" evidence="9">
    <location>
        <begin position="109"/>
        <end position="128"/>
    </location>
</feature>
<feature type="transmembrane region" description="Helical" evidence="9">
    <location>
        <begin position="236"/>
        <end position="254"/>
    </location>
</feature>
<name>A0A2V3YFV5_9FIRM</name>
<evidence type="ECO:0000256" key="2">
    <source>
        <dbReference type="ARBA" id="ARBA00022448"/>
    </source>
</evidence>
<dbReference type="PROSITE" id="PS51105">
    <property type="entry name" value="PTS_EIIC_TYPE_3"/>
    <property type="match status" value="1"/>
</dbReference>
<evidence type="ECO:0000313" key="12">
    <source>
        <dbReference type="Proteomes" id="UP000248057"/>
    </source>
</evidence>
<comment type="subcellular location">
    <subcellularLocation>
        <location evidence="1">Cell membrane</location>
        <topology evidence="1">Multi-pass membrane protein</topology>
    </subcellularLocation>
</comment>
<dbReference type="EMBL" id="QJKD01000008">
    <property type="protein sequence ID" value="PXX51933.1"/>
    <property type="molecule type" value="Genomic_DNA"/>
</dbReference>
<comment type="caution">
    <text evidence="11">The sequence shown here is derived from an EMBL/GenBank/DDBJ whole genome shotgun (WGS) entry which is preliminary data.</text>
</comment>
<feature type="transmembrane region" description="Helical" evidence="9">
    <location>
        <begin position="76"/>
        <end position="97"/>
    </location>
</feature>
<feature type="transmembrane region" description="Helical" evidence="9">
    <location>
        <begin position="31"/>
        <end position="56"/>
    </location>
</feature>
<keyword evidence="5 9" id="KW-0812">Transmembrane</keyword>
<dbReference type="InterPro" id="IPR004796">
    <property type="entry name" value="PTS_IIC_cello"/>
</dbReference>
<dbReference type="NCBIfam" id="TIGR00410">
    <property type="entry name" value="lacE"/>
    <property type="match status" value="1"/>
</dbReference>
<protein>
    <recommendedName>
        <fullName evidence="8">Permease IIC component</fullName>
    </recommendedName>
</protein>
<evidence type="ECO:0000256" key="5">
    <source>
        <dbReference type="ARBA" id="ARBA00022692"/>
    </source>
</evidence>
<accession>A0A2V3YFV5</accession>
<dbReference type="GeneID" id="86062425"/>
<reference evidence="11 12" key="1">
    <citation type="submission" date="2018-05" db="EMBL/GenBank/DDBJ databases">
        <title>Genomic Encyclopedia of Type Strains, Phase IV (KMG-IV): sequencing the most valuable type-strain genomes for metagenomic binning, comparative biology and taxonomic classification.</title>
        <authorList>
            <person name="Goeker M."/>
        </authorList>
    </citation>
    <scope>NUCLEOTIDE SEQUENCE [LARGE SCALE GENOMIC DNA]</scope>
    <source>
        <strain evidence="11 12">DSM 24995</strain>
    </source>
</reference>
<dbReference type="RefSeq" id="WP_110323756.1">
    <property type="nucleotide sequence ID" value="NZ_QJKD01000008.1"/>
</dbReference>
<dbReference type="PIRSF" id="PIRSF006351">
    <property type="entry name" value="PTS_EIIC-Cellobiose"/>
    <property type="match status" value="1"/>
</dbReference>